<keyword evidence="3" id="KW-1185">Reference proteome</keyword>
<reference evidence="2 3" key="1">
    <citation type="journal article" date="2018" name="Nat. Ecol. Evol.">
        <title>Shark genomes provide insights into elasmobranch evolution and the origin of vertebrates.</title>
        <authorList>
            <person name="Hara Y"/>
            <person name="Yamaguchi K"/>
            <person name="Onimaru K"/>
            <person name="Kadota M"/>
            <person name="Koyanagi M"/>
            <person name="Keeley SD"/>
            <person name="Tatsumi K"/>
            <person name="Tanaka K"/>
            <person name="Motone F"/>
            <person name="Kageyama Y"/>
            <person name="Nozu R"/>
            <person name="Adachi N"/>
            <person name="Nishimura O"/>
            <person name="Nakagawa R"/>
            <person name="Tanegashima C"/>
            <person name="Kiyatake I"/>
            <person name="Matsumoto R"/>
            <person name="Murakumo K"/>
            <person name="Nishida K"/>
            <person name="Terakita A"/>
            <person name="Kuratani S"/>
            <person name="Sato K"/>
            <person name="Hyodo S Kuraku.S."/>
        </authorList>
    </citation>
    <scope>NUCLEOTIDE SEQUENCE [LARGE SCALE GENOMIC DNA]</scope>
</reference>
<evidence type="ECO:0000256" key="1">
    <source>
        <dbReference type="SAM" id="MobiDB-lite"/>
    </source>
</evidence>
<name>A0A401RFW2_CHIPU</name>
<feature type="compositionally biased region" description="Basic and acidic residues" evidence="1">
    <location>
        <begin position="187"/>
        <end position="205"/>
    </location>
</feature>
<feature type="non-terminal residue" evidence="2">
    <location>
        <position position="1"/>
    </location>
</feature>
<organism evidence="2 3">
    <name type="scientific">Chiloscyllium punctatum</name>
    <name type="common">Brownbanded bambooshark</name>
    <name type="synonym">Hemiscyllium punctatum</name>
    <dbReference type="NCBI Taxonomy" id="137246"/>
    <lineage>
        <taxon>Eukaryota</taxon>
        <taxon>Metazoa</taxon>
        <taxon>Chordata</taxon>
        <taxon>Craniata</taxon>
        <taxon>Vertebrata</taxon>
        <taxon>Chondrichthyes</taxon>
        <taxon>Elasmobranchii</taxon>
        <taxon>Galeomorphii</taxon>
        <taxon>Galeoidea</taxon>
        <taxon>Orectolobiformes</taxon>
        <taxon>Hemiscylliidae</taxon>
        <taxon>Chiloscyllium</taxon>
    </lineage>
</organism>
<accession>A0A401RFW2</accession>
<protein>
    <submittedName>
        <fullName evidence="2">Uncharacterized protein</fullName>
    </submittedName>
</protein>
<evidence type="ECO:0000313" key="2">
    <source>
        <dbReference type="EMBL" id="GCC17039.1"/>
    </source>
</evidence>
<dbReference type="EMBL" id="BEZZ01005333">
    <property type="protein sequence ID" value="GCC17039.1"/>
    <property type="molecule type" value="Genomic_DNA"/>
</dbReference>
<proteinExistence type="predicted"/>
<feature type="non-terminal residue" evidence="2">
    <location>
        <position position="205"/>
    </location>
</feature>
<dbReference type="AlphaFoldDB" id="A0A401RFW2"/>
<dbReference type="Proteomes" id="UP000287033">
    <property type="component" value="Unassembled WGS sequence"/>
</dbReference>
<gene>
    <name evidence="2" type="ORF">chiPu_0021951</name>
</gene>
<comment type="caution">
    <text evidence="2">The sequence shown here is derived from an EMBL/GenBank/DDBJ whole genome shotgun (WGS) entry which is preliminary data.</text>
</comment>
<dbReference type="STRING" id="137246.A0A401RFW2"/>
<dbReference type="OrthoDB" id="9950562at2759"/>
<sequence length="205" mass="23599">NTVKLHAQSQDLQKELDSKQEQVQHLVQTQAQLQAELASLRSKENEAVTEIEMLKVTNQELETRLEQVQQDLQEAQVQLLDQQKEAAHRVETEGELEQPPSNEGLYVTEVDPQKETMQRWGSDTSQRFTTTEWPQKNLRSPGHVARIISIEEEPLPLQVQEDAGIQRLRLTRQEVDMSTVEDGDIVFEERAEPLWSEGETHPTKE</sequence>
<feature type="compositionally biased region" description="Basic and acidic residues" evidence="1">
    <location>
        <begin position="83"/>
        <end position="92"/>
    </location>
</feature>
<feature type="region of interest" description="Disordered" evidence="1">
    <location>
        <begin position="83"/>
        <end position="105"/>
    </location>
</feature>
<feature type="region of interest" description="Disordered" evidence="1">
    <location>
        <begin position="181"/>
        <end position="205"/>
    </location>
</feature>
<evidence type="ECO:0000313" key="3">
    <source>
        <dbReference type="Proteomes" id="UP000287033"/>
    </source>
</evidence>